<evidence type="ECO:0000256" key="6">
    <source>
        <dbReference type="ARBA" id="ARBA00023004"/>
    </source>
</evidence>
<keyword evidence="3" id="KW-0500">Molybdenum</keyword>
<dbReference type="SUPFAM" id="SSF53706">
    <property type="entry name" value="Formate dehydrogenase/DMSO reductase, domains 1-3"/>
    <property type="match status" value="1"/>
</dbReference>
<dbReference type="InterPro" id="IPR037920">
    <property type="entry name" value="YoaE_C"/>
</dbReference>
<evidence type="ECO:0000313" key="11">
    <source>
        <dbReference type="Proteomes" id="UP001055247"/>
    </source>
</evidence>
<dbReference type="GO" id="GO:0043546">
    <property type="term" value="F:molybdopterin cofactor binding"/>
    <property type="evidence" value="ECO:0007669"/>
    <property type="project" value="InterPro"/>
</dbReference>
<dbReference type="PANTHER" id="PTHR43742">
    <property type="entry name" value="TRIMETHYLAMINE-N-OXIDE REDUCTASE"/>
    <property type="match status" value="1"/>
</dbReference>
<reference evidence="10" key="1">
    <citation type="journal article" date="2016" name="Front. Microbiol.">
        <title>Genome Sequence of the Piezophilic, Mesophilic Sulfate-Reducing Bacterium Desulfovibrio indicus J2T.</title>
        <authorList>
            <person name="Cao J."/>
            <person name="Maignien L."/>
            <person name="Shao Z."/>
            <person name="Alain K."/>
            <person name="Jebbar M."/>
        </authorList>
    </citation>
    <scope>NUCLEOTIDE SEQUENCE</scope>
    <source>
        <strain evidence="10">DSM 16372</strain>
    </source>
</reference>
<dbReference type="PROSITE" id="PS00932">
    <property type="entry name" value="MOLYBDOPTERIN_PROK_3"/>
    <property type="match status" value="1"/>
</dbReference>
<keyword evidence="7" id="KW-0411">Iron-sulfur</keyword>
<dbReference type="PROSITE" id="PS51669">
    <property type="entry name" value="4FE4S_MOW_BIS_MGD"/>
    <property type="match status" value="1"/>
</dbReference>
<evidence type="ECO:0000256" key="8">
    <source>
        <dbReference type="SAM" id="MobiDB-lite"/>
    </source>
</evidence>
<dbReference type="CDD" id="cd02786">
    <property type="entry name" value="MopB_CT_3"/>
    <property type="match status" value="1"/>
</dbReference>
<dbReference type="SMART" id="SM00926">
    <property type="entry name" value="Molybdop_Fe4S4"/>
    <property type="match status" value="1"/>
</dbReference>
<evidence type="ECO:0000256" key="7">
    <source>
        <dbReference type="ARBA" id="ARBA00023014"/>
    </source>
</evidence>
<dbReference type="InterPro" id="IPR050612">
    <property type="entry name" value="Prok_Mopterin_Oxidored"/>
</dbReference>
<evidence type="ECO:0000256" key="5">
    <source>
        <dbReference type="ARBA" id="ARBA00023002"/>
    </source>
</evidence>
<gene>
    <name evidence="10" type="primary">ynfF</name>
    <name evidence="10" type="ORF">BHAOGJBA_5029</name>
</gene>
<feature type="domain" description="4Fe-4S Mo/W bis-MGD-type" evidence="9">
    <location>
        <begin position="29"/>
        <end position="86"/>
    </location>
</feature>
<dbReference type="InterPro" id="IPR006656">
    <property type="entry name" value="Mopterin_OxRdtase"/>
</dbReference>
<dbReference type="Gene3D" id="2.20.25.90">
    <property type="entry name" value="ADC-like domains"/>
    <property type="match status" value="1"/>
</dbReference>
<keyword evidence="6" id="KW-0408">Iron</keyword>
<sequence>MNEIVNPESLLGAKEAGAKESGAKSEGVTETFFGGCPHDCPDTCSMLFDVKDGQLQGVRGNPDHPMTRGGLCVKLKDYEKRHYHPDRLLHPMKRVGPKGSKQFERISWDEALDTIVARWKAIIDQYGPQAIAPYSYLGNQGLVHGLNGGDAFFNRLGATVTERTFCGEGSCTAWLLTVGPTAGLDPDSYIHSKYIVIWACNSVSTNLHHWAIVKDAQKRGAKVVVIDAYASRTAKGADWHIAPKPGTDGALAMALINAIIAQGLVDQDYVDNYTVGFEELKERARTRTPEWAEGITGVPAEDIRTLARELATAQPAAIRMGVALERHYGGGQTIRAVTCIPALTGAWRHVGGGVTQFGVWEHPYRFDVICRPDLIPEGTRVVSNLQIGRALTGEMQLDPPIMSMMCWNSNPVTQAPETDKIVAGLMREDLFMVSAEHFISDTASYADILLPATMGAEMEDMILSWGHLYLTYNTKCAEAPGEAIPNNEIFRRLAARLGFEEENFKWTDSECLEHYVDWSSPACEGIDLAYMREHGFARLKVGTPDDRAPHRAGNFPTPTGKCMLKVEGATNFVAPPFRQMYEGFQPGEALDPLPDYLGPRESHANDPELAARYPLNIVSPKSHYFLNSCYANMEDKQRGQGEQFVMISEADAEARGIRDGDRVQVANDRGAFKGVARITDDVRAGIVVATLGYWRQLNEGTVNSISSGAFTDMGHAPSFSDNLVEVSRAN</sequence>
<feature type="region of interest" description="Disordered" evidence="8">
    <location>
        <begin position="1"/>
        <end position="24"/>
    </location>
</feature>
<dbReference type="InterPro" id="IPR006963">
    <property type="entry name" value="Mopterin_OxRdtase_4Fe-4S_dom"/>
</dbReference>
<evidence type="ECO:0000256" key="3">
    <source>
        <dbReference type="ARBA" id="ARBA00022505"/>
    </source>
</evidence>
<evidence type="ECO:0000256" key="2">
    <source>
        <dbReference type="ARBA" id="ARBA00010312"/>
    </source>
</evidence>
<dbReference type="InterPro" id="IPR009010">
    <property type="entry name" value="Asp_de-COase-like_dom_sf"/>
</dbReference>
<dbReference type="Gene3D" id="3.30.2070.10">
    <property type="entry name" value="Formate dehydrogenase/DMSO reductase"/>
    <property type="match status" value="1"/>
</dbReference>
<proteinExistence type="inferred from homology"/>
<comment type="similarity">
    <text evidence="2">Belongs to the prokaryotic molybdopterin-containing oxidoreductase family.</text>
</comment>
<dbReference type="RefSeq" id="WP_066918938.1">
    <property type="nucleotide sequence ID" value="NZ_BPQO01000027.1"/>
</dbReference>
<evidence type="ECO:0000256" key="4">
    <source>
        <dbReference type="ARBA" id="ARBA00022723"/>
    </source>
</evidence>
<name>A0AAV4ZUF2_9HYPH</name>
<evidence type="ECO:0000313" key="10">
    <source>
        <dbReference type="EMBL" id="GJD91481.1"/>
    </source>
</evidence>
<accession>A0AAV4ZUF2</accession>
<dbReference type="CDD" id="cd02766">
    <property type="entry name" value="MopB_3"/>
    <property type="match status" value="1"/>
</dbReference>
<dbReference type="Gene3D" id="3.40.228.10">
    <property type="entry name" value="Dimethylsulfoxide Reductase, domain 2"/>
    <property type="match status" value="1"/>
</dbReference>
<dbReference type="InterPro" id="IPR006657">
    <property type="entry name" value="MoPterin_dinucl-bd_dom"/>
</dbReference>
<comment type="caution">
    <text evidence="10">The sequence shown here is derived from an EMBL/GenBank/DDBJ whole genome shotgun (WGS) entry which is preliminary data.</text>
</comment>
<organism evidence="10 11">
    <name type="scientific">Methylobacterium hispanicum</name>
    <dbReference type="NCBI Taxonomy" id="270350"/>
    <lineage>
        <taxon>Bacteria</taxon>
        <taxon>Pseudomonadati</taxon>
        <taxon>Pseudomonadota</taxon>
        <taxon>Alphaproteobacteria</taxon>
        <taxon>Hyphomicrobiales</taxon>
        <taxon>Methylobacteriaceae</taxon>
        <taxon>Methylobacterium</taxon>
    </lineage>
</organism>
<dbReference type="Gene3D" id="3.40.50.740">
    <property type="match status" value="1"/>
</dbReference>
<dbReference type="InterPro" id="IPR006655">
    <property type="entry name" value="Mopterin_OxRdtase_prok_CS"/>
</dbReference>
<reference evidence="10" key="2">
    <citation type="submission" date="2021-08" db="EMBL/GenBank/DDBJ databases">
        <authorList>
            <person name="Tani A."/>
            <person name="Ola A."/>
            <person name="Ogura Y."/>
            <person name="Katsura K."/>
            <person name="Hayashi T."/>
        </authorList>
    </citation>
    <scope>NUCLEOTIDE SEQUENCE</scope>
    <source>
        <strain evidence="10">DSM 16372</strain>
    </source>
</reference>
<evidence type="ECO:0000256" key="1">
    <source>
        <dbReference type="ARBA" id="ARBA00001942"/>
    </source>
</evidence>
<keyword evidence="4" id="KW-0479">Metal-binding</keyword>
<keyword evidence="5" id="KW-0560">Oxidoreductase</keyword>
<dbReference type="EMBL" id="BPQO01000027">
    <property type="protein sequence ID" value="GJD91481.1"/>
    <property type="molecule type" value="Genomic_DNA"/>
</dbReference>
<evidence type="ECO:0000259" key="9">
    <source>
        <dbReference type="PROSITE" id="PS51669"/>
    </source>
</evidence>
<dbReference type="PANTHER" id="PTHR43742:SF6">
    <property type="entry name" value="OXIDOREDUCTASE YYAE-RELATED"/>
    <property type="match status" value="1"/>
</dbReference>
<dbReference type="AlphaFoldDB" id="A0AAV4ZUF2"/>
<dbReference type="Proteomes" id="UP001055247">
    <property type="component" value="Unassembled WGS sequence"/>
</dbReference>
<dbReference type="Pfam" id="PF00384">
    <property type="entry name" value="Molybdopterin"/>
    <property type="match status" value="1"/>
</dbReference>
<keyword evidence="11" id="KW-1185">Reference proteome</keyword>
<dbReference type="SUPFAM" id="SSF50692">
    <property type="entry name" value="ADC-like"/>
    <property type="match status" value="1"/>
</dbReference>
<comment type="cofactor">
    <cofactor evidence="1">
        <name>Mo-bis(molybdopterin guanine dinucleotide)</name>
        <dbReference type="ChEBI" id="CHEBI:60539"/>
    </cofactor>
</comment>
<dbReference type="Pfam" id="PF01568">
    <property type="entry name" value="Molydop_binding"/>
    <property type="match status" value="1"/>
</dbReference>
<protein>
    <submittedName>
        <fullName evidence="10">Dimethyl sulfoxide reductase chain YnfF</fullName>
    </submittedName>
</protein>
<dbReference type="GO" id="GO:0016491">
    <property type="term" value="F:oxidoreductase activity"/>
    <property type="evidence" value="ECO:0007669"/>
    <property type="project" value="UniProtKB-KW"/>
</dbReference>
<dbReference type="GO" id="GO:0046872">
    <property type="term" value="F:metal ion binding"/>
    <property type="evidence" value="ECO:0007669"/>
    <property type="project" value="UniProtKB-KW"/>
</dbReference>
<dbReference type="Gene3D" id="2.40.40.20">
    <property type="match status" value="1"/>
</dbReference>
<dbReference type="GO" id="GO:0051536">
    <property type="term" value="F:iron-sulfur cluster binding"/>
    <property type="evidence" value="ECO:0007669"/>
    <property type="project" value="UniProtKB-KW"/>
</dbReference>
<dbReference type="Pfam" id="PF04879">
    <property type="entry name" value="Molybdop_Fe4S4"/>
    <property type="match status" value="1"/>
</dbReference>